<organism evidence="1">
    <name type="scientific">viral metagenome</name>
    <dbReference type="NCBI Taxonomy" id="1070528"/>
    <lineage>
        <taxon>unclassified sequences</taxon>
        <taxon>metagenomes</taxon>
        <taxon>organismal metagenomes</taxon>
    </lineage>
</organism>
<evidence type="ECO:0000313" key="1">
    <source>
        <dbReference type="EMBL" id="QHT32119.1"/>
    </source>
</evidence>
<protein>
    <submittedName>
        <fullName evidence="1">Uncharacterized protein</fullName>
    </submittedName>
</protein>
<dbReference type="EMBL" id="MN738931">
    <property type="protein sequence ID" value="QHT32119.1"/>
    <property type="molecule type" value="Genomic_DNA"/>
</dbReference>
<name>A0A6C0EUZ2_9ZZZZ</name>
<sequence>MAVQSVSLTSNQYLTSLVQGLSFHTTTDEHGIIFELVPCDKSATYSIIPTSETTLNKQGFTDVSSVAEINVSAASLSNLFYFYSSDFSYGYDFSNNPTENLMLGNALYGINRDFSFNRQFSKAYIRQGTISGNGTQQIDDDYVRYLSDTVFGVPNVVDLFSNTTELINGVISMDDSFNTIFTNDISNAAPQPGMTNTGVTNKTGLNGCRLYLDSSANVLNNGYVDSCKQLVDGFLSIAGTARGITFFNKLKIQAFAAYNAAGYSDASGVVGDPYDTLFYIPFEIGDKLSLKITYIYNPAPGNLNTFPVTSIPSRSYKIVLSCTS</sequence>
<reference evidence="1" key="1">
    <citation type="journal article" date="2020" name="Nature">
        <title>Giant virus diversity and host interactions through global metagenomics.</title>
        <authorList>
            <person name="Schulz F."/>
            <person name="Roux S."/>
            <person name="Paez-Espino D."/>
            <person name="Jungbluth S."/>
            <person name="Walsh D.A."/>
            <person name="Denef V.J."/>
            <person name="McMahon K.D."/>
            <person name="Konstantinidis K.T."/>
            <person name="Eloe-Fadrosh E.A."/>
            <person name="Kyrpides N.C."/>
            <person name="Woyke T."/>
        </authorList>
    </citation>
    <scope>NUCLEOTIDE SEQUENCE</scope>
    <source>
        <strain evidence="1">GVMAG-M-3300009159-65</strain>
    </source>
</reference>
<proteinExistence type="predicted"/>
<dbReference type="AlphaFoldDB" id="A0A6C0EUZ2"/>
<accession>A0A6C0EUZ2</accession>